<gene>
    <name evidence="2" type="ORF">IFM89_007546</name>
</gene>
<reference evidence="2 3" key="1">
    <citation type="submission" date="2020-10" db="EMBL/GenBank/DDBJ databases">
        <title>The Coptis chinensis genome and diversification of protoberbering-type alkaloids.</title>
        <authorList>
            <person name="Wang B."/>
            <person name="Shu S."/>
            <person name="Song C."/>
            <person name="Liu Y."/>
        </authorList>
    </citation>
    <scope>NUCLEOTIDE SEQUENCE [LARGE SCALE GENOMIC DNA]</scope>
    <source>
        <strain evidence="2">HL-2020</strain>
        <tissue evidence="2">Leaf</tissue>
    </source>
</reference>
<dbReference type="EMBL" id="JADFTS010000004">
    <property type="protein sequence ID" value="KAF9608160.1"/>
    <property type="molecule type" value="Genomic_DNA"/>
</dbReference>
<organism evidence="2 3">
    <name type="scientific">Coptis chinensis</name>
    <dbReference type="NCBI Taxonomy" id="261450"/>
    <lineage>
        <taxon>Eukaryota</taxon>
        <taxon>Viridiplantae</taxon>
        <taxon>Streptophyta</taxon>
        <taxon>Embryophyta</taxon>
        <taxon>Tracheophyta</taxon>
        <taxon>Spermatophyta</taxon>
        <taxon>Magnoliopsida</taxon>
        <taxon>Ranunculales</taxon>
        <taxon>Ranunculaceae</taxon>
        <taxon>Coptidoideae</taxon>
        <taxon>Coptis</taxon>
    </lineage>
</organism>
<name>A0A835HXW1_9MAGN</name>
<evidence type="ECO:0000313" key="2">
    <source>
        <dbReference type="EMBL" id="KAF9608160.1"/>
    </source>
</evidence>
<comment type="caution">
    <text evidence="2">The sequence shown here is derived from an EMBL/GenBank/DDBJ whole genome shotgun (WGS) entry which is preliminary data.</text>
</comment>
<feature type="compositionally biased region" description="Polar residues" evidence="1">
    <location>
        <begin position="1"/>
        <end position="10"/>
    </location>
</feature>
<feature type="compositionally biased region" description="Low complexity" evidence="1">
    <location>
        <begin position="56"/>
        <end position="65"/>
    </location>
</feature>
<dbReference type="AlphaFoldDB" id="A0A835HXW1"/>
<evidence type="ECO:0000256" key="1">
    <source>
        <dbReference type="SAM" id="MobiDB-lite"/>
    </source>
</evidence>
<feature type="compositionally biased region" description="Basic and acidic residues" evidence="1">
    <location>
        <begin position="23"/>
        <end position="35"/>
    </location>
</feature>
<accession>A0A835HXW1</accession>
<sequence>MSNSNHTTRNGIFPLGMSRKRKEREIMGPKMDSKAGLKTGFDGFKRPSSKYPKPKPVSTSTSSSSAKQLEELKSGVNNKLLAGYMATEFLGNGTFLGGKYDPARAEAAPVSAKGRGVEKKGAEANKPSLKKHQSYAEVANLLKSDGTHIPGIFNPTHLARWLQN</sequence>
<dbReference type="PANTHER" id="PTHR34657:SF4">
    <property type="entry name" value="EMBRYO SAC DEVELOPMENT ARREST 6"/>
    <property type="match status" value="1"/>
</dbReference>
<evidence type="ECO:0000313" key="3">
    <source>
        <dbReference type="Proteomes" id="UP000631114"/>
    </source>
</evidence>
<keyword evidence="3" id="KW-1185">Reference proteome</keyword>
<dbReference type="OrthoDB" id="687843at2759"/>
<dbReference type="Proteomes" id="UP000631114">
    <property type="component" value="Unassembled WGS sequence"/>
</dbReference>
<feature type="region of interest" description="Disordered" evidence="1">
    <location>
        <begin position="1"/>
        <end position="70"/>
    </location>
</feature>
<protein>
    <submittedName>
        <fullName evidence="2">Uncharacterized protein</fullName>
    </submittedName>
</protein>
<dbReference type="PANTHER" id="PTHR34657">
    <property type="entry name" value="EMBRYO SAC DEVELOPMENT ARREST 6"/>
    <property type="match status" value="1"/>
</dbReference>
<proteinExistence type="predicted"/>